<evidence type="ECO:0000313" key="4">
    <source>
        <dbReference type="Proteomes" id="UP000629098"/>
    </source>
</evidence>
<feature type="region of interest" description="Disordered" evidence="1">
    <location>
        <begin position="1494"/>
        <end position="1513"/>
    </location>
</feature>
<keyword evidence="4" id="KW-1185">Reference proteome</keyword>
<dbReference type="InterPro" id="IPR011050">
    <property type="entry name" value="Pectin_lyase_fold/virulence"/>
</dbReference>
<name>A0A8J6XJR4_9CYAN</name>
<evidence type="ECO:0000256" key="1">
    <source>
        <dbReference type="SAM" id="MobiDB-lite"/>
    </source>
</evidence>
<dbReference type="SMART" id="SM00912">
    <property type="entry name" value="Haemagg_act"/>
    <property type="match status" value="1"/>
</dbReference>
<comment type="caution">
    <text evidence="3">The sequence shown here is derived from an EMBL/GenBank/DDBJ whole genome shotgun (WGS) entry which is preliminary data.</text>
</comment>
<evidence type="ECO:0000313" key="3">
    <source>
        <dbReference type="EMBL" id="MBD2772789.1"/>
    </source>
</evidence>
<gene>
    <name evidence="3" type="ORF">ICL16_12085</name>
</gene>
<sequence>MFITEGTRWGWLFGIAMGGVLVCNASVAQITPDSTLPNNSHVRVQENIRIIEGGTAVGGNLFHSFQEFSVPTGGTAHFNNAVNIQNIISRVTGGAISNIDGLISANGRANLFLLNPSGIIFGANASLNVGGSFIGTTANNLKFADGSEFSSNPQQSTPLLTISAPIGLQLYSNQTGAIANAGNLAVKNGQNLSLIGSNVTNNGQLSATGGQVTVASVSQAQAFLGQTGEILSWEYQPKDISTTIISGKIDASNHNSGQTGGTVFILGDRVGLLDNALVNVSGDAGGGKVFLGGDYQGRGTIPLASATYISPSATINADALTTGNGGQIIVWGTESTRAYGSLSATGGIKAGNGGLIETSGGNFLDVAGIRINATATNGNGGTWLLDPRNVTLGYQSTSNGSFSDGNPNIFTPSGDNAVVFIPDIQAQLNAGTNVTITTGSTGSQSGNITATGFEIIKTNTTPATLTLQAANDITLQNFEISSNNAPLNLVLLAGNDSSGNGNVNLRSGSIETKGGAFTATAGGSVSLESFRIESNSTSVSNPVPITITGNDITLNNSSIKSNNNSLNVALQAGKQGSGSGNVRLNGGERIETRGGTFTVTAAGHVSLGDTSVETGGGGFTATAGGSVSLESFGIFSNSASVSNSIPIAIAGNEINLINSNIRSNNNRLDLLLKAGQDGSGSGNVSFSGGGTETKGGAFTVTATGNVLLDSLGISSNTDSENRSNPLNISSGKDITIRGFGITSNNILDVVLQAGKEGSGTGNVNLSGGSVTTRGGAFTAKAGDSVSIQGFGISSNNTNSSLNTANSITISSGKDITIKGNLTQNNNRFDVALQAGKEGSGTGKMSFSDGSVETGGGAFTATAGGSVSLEGFGISSNNNSAITAPINITADSVSIRSGSINSKTSNNGDAGLISINANSLNLLPGAGINTETTGNGNTRGINIKVGSLDVDNGIISSNTSGKGNAGNVTINSRSNINLKKGDLQSITKSDGNAGKVIVTAKSVSLVDGGGITTTARRRDTSNQIDTNIKGNAGDVTIDAPNILIDRSGLNSSTLGAGNAGSITIKTGSLTIQNSGLGNDTGIDRINNNTIINNTGNAGSWNITADAINFQNGNITSETGGSGNAGDIKLTVTNSLVLNNNSNIVNSTLGNSTGNAGRTEIKAKSVVFSNDLDYDSDRFSGLSSVTRGSGKAGEIILTADDGIVLRNRGRIGIGTESVGNAGQLTLSANSLELDNSNIISDSFSIGQGGNLILQLERGLILRDRSSISVSSTGRSDNSTKPGKAGDIQLRAGDVFLNQSTIKGEAGVADGGNIDLQIQDLLLLRNQSRISTNAGGNGGNITINTPSGFIIAVPQENSDITANAVSGSGGIIKINSLGVFGIEERSQQDLARLLGTSDPNLLKPENSLTNDITAISATSPILDGQVTINTPDVDPSRGLVQLPEAVVNTPGLIASGCAAFASEGGSSFTVTGRGGLPLSPDQPLSNDVVWSDTRIPATTQQQGAKTPTVKPSSQSQTVAIVPATGWVFNGKGEVTLISSVSNNTIPFTSTSSTCPNRSQK</sequence>
<dbReference type="InterPro" id="IPR012334">
    <property type="entry name" value="Pectin_lyas_fold"/>
</dbReference>
<dbReference type="Proteomes" id="UP000629098">
    <property type="component" value="Unassembled WGS sequence"/>
</dbReference>
<feature type="domain" description="Filamentous haemagglutinin FhaB/tRNA nuclease CdiA-like TPS" evidence="2">
    <location>
        <begin position="32"/>
        <end position="144"/>
    </location>
</feature>
<proteinExistence type="predicted"/>
<dbReference type="Pfam" id="PF05860">
    <property type="entry name" value="TPS"/>
    <property type="match status" value="1"/>
</dbReference>
<reference evidence="3" key="1">
    <citation type="submission" date="2020-09" db="EMBL/GenBank/DDBJ databases">
        <title>Iningainema tapete sp. nov. (Scytonemataceae, Cyanobacteria) from greenhouses in central Florida (USA) produces two types of nodularin with biosynthetic potential for microcystin-LR and anabaenopeptins.</title>
        <authorList>
            <person name="Berthold D.E."/>
            <person name="Lefler F.W."/>
            <person name="Huang I.-S."/>
            <person name="Abdulla H."/>
            <person name="Zimba P.V."/>
            <person name="Laughinghouse H.D. IV."/>
        </authorList>
    </citation>
    <scope>NUCLEOTIDE SEQUENCE</scope>
    <source>
        <strain evidence="3">BLCCT55</strain>
    </source>
</reference>
<dbReference type="Gene3D" id="2.160.20.10">
    <property type="entry name" value="Single-stranded right-handed beta-helix, Pectin lyase-like"/>
    <property type="match status" value="3"/>
</dbReference>
<organism evidence="3 4">
    <name type="scientific">Iningainema tapete BLCC-T55</name>
    <dbReference type="NCBI Taxonomy" id="2748662"/>
    <lineage>
        <taxon>Bacteria</taxon>
        <taxon>Bacillati</taxon>
        <taxon>Cyanobacteriota</taxon>
        <taxon>Cyanophyceae</taxon>
        <taxon>Nostocales</taxon>
        <taxon>Scytonemataceae</taxon>
        <taxon>Iningainema tapete</taxon>
    </lineage>
</organism>
<protein>
    <submittedName>
        <fullName evidence="3">Filamentous hemagglutinin N-terminal domain-containing protein</fullName>
    </submittedName>
</protein>
<dbReference type="NCBIfam" id="TIGR01901">
    <property type="entry name" value="adhes_NPXG"/>
    <property type="match status" value="1"/>
</dbReference>
<accession>A0A8J6XJR4</accession>
<evidence type="ECO:0000259" key="2">
    <source>
        <dbReference type="SMART" id="SM00912"/>
    </source>
</evidence>
<dbReference type="SUPFAM" id="SSF51126">
    <property type="entry name" value="Pectin lyase-like"/>
    <property type="match status" value="1"/>
</dbReference>
<dbReference type="RefSeq" id="WP_190827813.1">
    <property type="nucleotide sequence ID" value="NZ_CAWPPI010000046.1"/>
</dbReference>
<dbReference type="EMBL" id="JACXAE010000046">
    <property type="protein sequence ID" value="MBD2772789.1"/>
    <property type="molecule type" value="Genomic_DNA"/>
</dbReference>
<dbReference type="InterPro" id="IPR008638">
    <property type="entry name" value="FhaB/CdiA-like_TPS"/>
</dbReference>